<dbReference type="Gene3D" id="3.40.50.1820">
    <property type="entry name" value="alpha/beta hydrolase"/>
    <property type="match status" value="1"/>
</dbReference>
<evidence type="ECO:0000256" key="3">
    <source>
        <dbReference type="SAM" id="SignalP"/>
    </source>
</evidence>
<dbReference type="SUPFAM" id="SSF53474">
    <property type="entry name" value="alpha/beta-Hydrolases"/>
    <property type="match status" value="1"/>
</dbReference>
<evidence type="ECO:0000256" key="2">
    <source>
        <dbReference type="ARBA" id="ARBA00022801"/>
    </source>
</evidence>
<feature type="signal peptide" evidence="3">
    <location>
        <begin position="1"/>
        <end position="23"/>
    </location>
</feature>
<dbReference type="InterPro" id="IPR029058">
    <property type="entry name" value="AB_hydrolase_fold"/>
</dbReference>
<evidence type="ECO:0000313" key="5">
    <source>
        <dbReference type="Proteomes" id="UP001240150"/>
    </source>
</evidence>
<protein>
    <submittedName>
        <fullName evidence="4">PHB depolymerase family esterase</fullName>
    </submittedName>
</protein>
<proteinExistence type="predicted"/>
<dbReference type="Pfam" id="PF10503">
    <property type="entry name" value="Esterase_PHB"/>
    <property type="match status" value="1"/>
</dbReference>
<dbReference type="InterPro" id="IPR050955">
    <property type="entry name" value="Plant_Biomass_Hydrol_Est"/>
</dbReference>
<evidence type="ECO:0000313" key="4">
    <source>
        <dbReference type="EMBL" id="WIM92925.1"/>
    </source>
</evidence>
<dbReference type="EMBL" id="CP126980">
    <property type="protein sequence ID" value="WIM92925.1"/>
    <property type="molecule type" value="Genomic_DNA"/>
</dbReference>
<reference evidence="4 5" key="1">
    <citation type="submission" date="2023-06" db="EMBL/GenBank/DDBJ databases">
        <authorList>
            <person name="Yushchuk O."/>
            <person name="Binda E."/>
            <person name="Ruckert-Reed C."/>
            <person name="Fedorenko V."/>
            <person name="Kalinowski J."/>
            <person name="Marinelli F."/>
        </authorList>
    </citation>
    <scope>NUCLEOTIDE SEQUENCE [LARGE SCALE GENOMIC DNA]</scope>
    <source>
        <strain evidence="4 5">NRRL 3884</strain>
    </source>
</reference>
<name>A0ABY8WB36_9ACTN</name>
<dbReference type="PANTHER" id="PTHR43037">
    <property type="entry name" value="UNNAMED PRODUCT-RELATED"/>
    <property type="match status" value="1"/>
</dbReference>
<accession>A0ABY8WB36</accession>
<dbReference type="PANTHER" id="PTHR43037:SF5">
    <property type="entry name" value="FERULOYL ESTERASE"/>
    <property type="match status" value="1"/>
</dbReference>
<dbReference type="PROSITE" id="PS51257">
    <property type="entry name" value="PROKAR_LIPOPROTEIN"/>
    <property type="match status" value="1"/>
</dbReference>
<keyword evidence="5" id="KW-1185">Reference proteome</keyword>
<evidence type="ECO:0000256" key="1">
    <source>
        <dbReference type="ARBA" id="ARBA00022729"/>
    </source>
</evidence>
<feature type="chain" id="PRO_5045976670" evidence="3">
    <location>
        <begin position="24"/>
        <end position="313"/>
    </location>
</feature>
<dbReference type="InterPro" id="IPR010126">
    <property type="entry name" value="Esterase_phb"/>
</dbReference>
<dbReference type="RefSeq" id="WP_284914132.1">
    <property type="nucleotide sequence ID" value="NZ_CP126980.1"/>
</dbReference>
<sequence>MARRRWQAARAMIAAAAVMVTVACGSGSSAGKPSASAPAVLPSSGTGTAEIGGRQVTVHVPDSYHPDRPAPLVIGLHGYSSDAREFESYMRLTPESDRRGFVYAYPDGTTDDRGNRFWNATDACCAFSSPETDDSGYLSQLISTMRATYRIDSSRVYLIGHSNGGFMAFRMACEHADQVTAIVSLNGASWTDAARCRPSRPVSVLAVHSSADETIAFGGGQINGVAYPSAATTITQWLGYDRCAATGRDAAPLDLVTDLPAAETSVRAYTQGCAGGSTVREWTIDGGTHVPRLTSTFATAVTDFMVAAVRPAR</sequence>
<organism evidence="4 5">
    <name type="scientific">Actinoplanes oblitus</name>
    <dbReference type="NCBI Taxonomy" id="3040509"/>
    <lineage>
        <taxon>Bacteria</taxon>
        <taxon>Bacillati</taxon>
        <taxon>Actinomycetota</taxon>
        <taxon>Actinomycetes</taxon>
        <taxon>Micromonosporales</taxon>
        <taxon>Micromonosporaceae</taxon>
        <taxon>Actinoplanes</taxon>
    </lineage>
</organism>
<keyword evidence="2" id="KW-0378">Hydrolase</keyword>
<dbReference type="Proteomes" id="UP001240150">
    <property type="component" value="Chromosome"/>
</dbReference>
<gene>
    <name evidence="4" type="ORF">ACTOB_004884</name>
</gene>
<keyword evidence="1 3" id="KW-0732">Signal</keyword>